<dbReference type="STRING" id="1797716.A3D07_03035"/>
<evidence type="ECO:0000313" key="2">
    <source>
        <dbReference type="Proteomes" id="UP000177124"/>
    </source>
</evidence>
<accession>A0A1F5GE72</accession>
<dbReference type="EMBL" id="MFBF01000054">
    <property type="protein sequence ID" value="OGD90126.1"/>
    <property type="molecule type" value="Genomic_DNA"/>
</dbReference>
<comment type="caution">
    <text evidence="1">The sequence shown here is derived from an EMBL/GenBank/DDBJ whole genome shotgun (WGS) entry which is preliminary data.</text>
</comment>
<dbReference type="AlphaFoldDB" id="A0A1F5GE72"/>
<gene>
    <name evidence="1" type="ORF">A3D07_03035</name>
</gene>
<protein>
    <submittedName>
        <fullName evidence="1">Uncharacterized protein</fullName>
    </submittedName>
</protein>
<proteinExistence type="predicted"/>
<organism evidence="1 2">
    <name type="scientific">Candidatus Curtissbacteria bacterium RIFCSPHIGHO2_02_FULL_42_15</name>
    <dbReference type="NCBI Taxonomy" id="1797716"/>
    <lineage>
        <taxon>Bacteria</taxon>
        <taxon>Candidatus Curtissiibacteriota</taxon>
    </lineage>
</organism>
<sequence>MNQITLDKVLDALKDEPVSIGDRLLLIGLSKDEIKGKFSPDVLNTAVYGSSFLKFLQDNKGILAEFDRGIPAKELPKDYKNPFADESSTVREKLNQLGIDKKEIHKMFGAEVLNLSVNGEEFQNFIVQNQDKFLGELERLATKGAKHA</sequence>
<reference evidence="1 2" key="1">
    <citation type="journal article" date="2016" name="Nat. Commun.">
        <title>Thousands of microbial genomes shed light on interconnected biogeochemical processes in an aquifer system.</title>
        <authorList>
            <person name="Anantharaman K."/>
            <person name="Brown C.T."/>
            <person name="Hug L.A."/>
            <person name="Sharon I."/>
            <person name="Castelle C.J."/>
            <person name="Probst A.J."/>
            <person name="Thomas B.C."/>
            <person name="Singh A."/>
            <person name="Wilkins M.J."/>
            <person name="Karaoz U."/>
            <person name="Brodie E.L."/>
            <person name="Williams K.H."/>
            <person name="Hubbard S.S."/>
            <person name="Banfield J.F."/>
        </authorList>
    </citation>
    <scope>NUCLEOTIDE SEQUENCE [LARGE SCALE GENOMIC DNA]</scope>
</reference>
<name>A0A1F5GE72_9BACT</name>
<dbReference type="Proteomes" id="UP000177124">
    <property type="component" value="Unassembled WGS sequence"/>
</dbReference>
<evidence type="ECO:0000313" key="1">
    <source>
        <dbReference type="EMBL" id="OGD90126.1"/>
    </source>
</evidence>